<evidence type="ECO:0000256" key="2">
    <source>
        <dbReference type="ARBA" id="ARBA00022630"/>
    </source>
</evidence>
<dbReference type="InterPro" id="IPR052904">
    <property type="entry name" value="Acyl-CoA_dehydrogenase-like"/>
</dbReference>
<dbReference type="InterPro" id="IPR009100">
    <property type="entry name" value="AcylCoA_DH/oxidase_NM_dom_sf"/>
</dbReference>
<dbReference type="PANTHER" id="PTHR42707">
    <property type="entry name" value="ACYL-COA DEHYDROGENASE"/>
    <property type="match status" value="1"/>
</dbReference>
<feature type="domain" description="Adaptive response protein AidB N-terminal" evidence="7">
    <location>
        <begin position="8"/>
        <end position="159"/>
    </location>
</feature>
<feature type="domain" description="Acyl-CoA oxidase/dehydrogenase middle" evidence="6">
    <location>
        <begin position="169"/>
        <end position="283"/>
    </location>
</feature>
<comment type="caution">
    <text evidence="8">The sequence shown here is derived from an EMBL/GenBank/DDBJ whole genome shotgun (WGS) entry which is preliminary data.</text>
</comment>
<dbReference type="Proteomes" id="UP000298327">
    <property type="component" value="Unassembled WGS sequence"/>
</dbReference>
<evidence type="ECO:0000256" key="1">
    <source>
        <dbReference type="ARBA" id="ARBA00009347"/>
    </source>
</evidence>
<dbReference type="InterPro" id="IPR036250">
    <property type="entry name" value="AcylCo_DH-like_C"/>
</dbReference>
<gene>
    <name evidence="8" type="ORF">EVG20_g6143</name>
</gene>
<dbReference type="Gene3D" id="1.20.140.10">
    <property type="entry name" value="Butyryl-CoA Dehydrogenase, subunit A, domain 3"/>
    <property type="match status" value="1"/>
</dbReference>
<evidence type="ECO:0000259" key="6">
    <source>
        <dbReference type="Pfam" id="PF02770"/>
    </source>
</evidence>
<organism evidence="8 9">
    <name type="scientific">Dentipellis fragilis</name>
    <dbReference type="NCBI Taxonomy" id="205917"/>
    <lineage>
        <taxon>Eukaryota</taxon>
        <taxon>Fungi</taxon>
        <taxon>Dikarya</taxon>
        <taxon>Basidiomycota</taxon>
        <taxon>Agaricomycotina</taxon>
        <taxon>Agaricomycetes</taxon>
        <taxon>Russulales</taxon>
        <taxon>Hericiaceae</taxon>
        <taxon>Dentipellis</taxon>
    </lineage>
</organism>
<dbReference type="AlphaFoldDB" id="A0A4Y9YP16"/>
<keyword evidence="9" id="KW-1185">Reference proteome</keyword>
<dbReference type="InterPro" id="IPR041504">
    <property type="entry name" value="AidB_N"/>
</dbReference>
<dbReference type="STRING" id="205917.A0A4Y9YP16"/>
<dbReference type="EMBL" id="SEOQ01000394">
    <property type="protein sequence ID" value="TFY63892.1"/>
    <property type="molecule type" value="Genomic_DNA"/>
</dbReference>
<dbReference type="SUPFAM" id="SSF47203">
    <property type="entry name" value="Acyl-CoA dehydrogenase C-terminal domain-like"/>
    <property type="match status" value="1"/>
</dbReference>
<proteinExistence type="inferred from homology"/>
<evidence type="ECO:0000313" key="9">
    <source>
        <dbReference type="Proteomes" id="UP000298327"/>
    </source>
</evidence>
<dbReference type="Pfam" id="PF18158">
    <property type="entry name" value="AidB_N"/>
    <property type="match status" value="1"/>
</dbReference>
<evidence type="ECO:0000259" key="7">
    <source>
        <dbReference type="Pfam" id="PF18158"/>
    </source>
</evidence>
<protein>
    <recommendedName>
        <fullName evidence="10">Acyl-CoA dehydrogenase/oxidase C-terminal domain-containing protein</fullName>
    </recommendedName>
</protein>
<keyword evidence="4" id="KW-0560">Oxidoreductase</keyword>
<evidence type="ECO:0000313" key="8">
    <source>
        <dbReference type="EMBL" id="TFY63892.1"/>
    </source>
</evidence>
<comment type="similarity">
    <text evidence="1 4">Belongs to the acyl-CoA dehydrogenase family.</text>
</comment>
<accession>A0A4Y9YP16</accession>
<evidence type="ECO:0000256" key="3">
    <source>
        <dbReference type="ARBA" id="ARBA00022827"/>
    </source>
</evidence>
<dbReference type="OrthoDB" id="10251155at2759"/>
<comment type="cofactor">
    <cofactor evidence="4">
        <name>FAD</name>
        <dbReference type="ChEBI" id="CHEBI:57692"/>
    </cofactor>
</comment>
<keyword evidence="2 4" id="KW-0285">Flavoprotein</keyword>
<dbReference type="InterPro" id="IPR009075">
    <property type="entry name" value="AcylCo_DH/oxidase_C"/>
</dbReference>
<evidence type="ECO:0000256" key="4">
    <source>
        <dbReference type="RuleBase" id="RU362125"/>
    </source>
</evidence>
<dbReference type="Pfam" id="PF02770">
    <property type="entry name" value="Acyl-CoA_dh_M"/>
    <property type="match status" value="1"/>
</dbReference>
<keyword evidence="3 4" id="KW-0274">FAD</keyword>
<name>A0A4Y9YP16_9AGAM</name>
<sequence length="583" mass="63703">MRVEEGFQQTAFADDSPYTSDPVLQGLLKRVLPDKEVDLDLRRFEQEVVTNVRDLGNISYPPSLIQYDQWGKRVDYLHTSEGWRGLKAFAQKEGIVSIAYERKQGEYSRVFGFMKMALMTGDAQVIFCPLSMTDGCARVLELYGNSALQKDVLPHVISRDPSVAFTSGQWMTERPGGSDVSQTETVATALTESHSTYGPKYKLDGFKWFSSATDSNISVALARTGTLAQGSRGLSLFLVPLRLPLLRGPSDPLPSSTSNNIFVHRLKKKFGTQIVPTAELSINSAEAYLLGPENQGVKCITPVLAITRIYSAVGSVGALRKCLAIARSFSTVRTINGGRQLLSATPLHVAELAKVSLIYRALTHLVFGAIHLLGKTECGTATPEEALRLRLLTPIVKGFAAEKAVPAMEECMAALGGQGLIRDGMVEKIWEGTVTVLSLDLIRSMHVKGAQEAFTSWAKSILASVPNKLQLEIKDELSHLQAALKDLEAAYAPPIQPLVPRPALFLFSYVTSSLYLLEHAVWSYQKGEVEKEIDVETFKRWISEGGLDAAREDLNKARAAPGNRSVSNAALVYGAAAAERSKL</sequence>
<dbReference type="GO" id="GO:0003995">
    <property type="term" value="F:acyl-CoA dehydrogenase activity"/>
    <property type="evidence" value="ECO:0007669"/>
    <property type="project" value="TreeGrafter"/>
</dbReference>
<feature type="domain" description="Acyl-CoA dehydrogenase/oxidase C-terminal" evidence="5">
    <location>
        <begin position="294"/>
        <end position="431"/>
    </location>
</feature>
<evidence type="ECO:0008006" key="10">
    <source>
        <dbReference type="Google" id="ProtNLM"/>
    </source>
</evidence>
<dbReference type="SUPFAM" id="SSF56645">
    <property type="entry name" value="Acyl-CoA dehydrogenase NM domain-like"/>
    <property type="match status" value="1"/>
</dbReference>
<dbReference type="InterPro" id="IPR006091">
    <property type="entry name" value="Acyl-CoA_Oxase/DH_mid-dom"/>
</dbReference>
<dbReference type="Pfam" id="PF00441">
    <property type="entry name" value="Acyl-CoA_dh_1"/>
    <property type="match status" value="1"/>
</dbReference>
<dbReference type="Gene3D" id="2.40.110.20">
    <property type="match status" value="1"/>
</dbReference>
<evidence type="ECO:0000259" key="5">
    <source>
        <dbReference type="Pfam" id="PF00441"/>
    </source>
</evidence>
<dbReference type="PANTHER" id="PTHR42707:SF2">
    <property type="entry name" value="ACD11 DEHYDROGENASE"/>
    <property type="match status" value="1"/>
</dbReference>
<reference evidence="8 9" key="1">
    <citation type="submission" date="2019-02" db="EMBL/GenBank/DDBJ databases">
        <title>Genome sequencing of the rare red list fungi Dentipellis fragilis.</title>
        <authorList>
            <person name="Buettner E."/>
            <person name="Kellner H."/>
        </authorList>
    </citation>
    <scope>NUCLEOTIDE SEQUENCE [LARGE SCALE GENOMIC DNA]</scope>
    <source>
        <strain evidence="8 9">DSM 105465</strain>
    </source>
</reference>
<dbReference type="Gene3D" id="6.10.250.600">
    <property type="match status" value="1"/>
</dbReference>